<evidence type="ECO:0000313" key="3">
    <source>
        <dbReference type="EMBL" id="OLR92173.1"/>
    </source>
</evidence>
<dbReference type="STRING" id="1193682.BJP25_22845"/>
<dbReference type="InterPro" id="IPR046291">
    <property type="entry name" value="DUF6328"/>
</dbReference>
<keyword evidence="4" id="KW-1185">Reference proteome</keyword>
<evidence type="ECO:0000256" key="2">
    <source>
        <dbReference type="SAM" id="Phobius"/>
    </source>
</evidence>
<evidence type="ECO:0000256" key="1">
    <source>
        <dbReference type="SAM" id="Coils"/>
    </source>
</evidence>
<dbReference type="EMBL" id="MKQR01000017">
    <property type="protein sequence ID" value="OLR92173.1"/>
    <property type="molecule type" value="Genomic_DNA"/>
</dbReference>
<feature type="coiled-coil region" evidence="1">
    <location>
        <begin position="1"/>
        <end position="28"/>
    </location>
</feature>
<keyword evidence="1" id="KW-0175">Coiled coil</keyword>
<feature type="transmembrane region" description="Helical" evidence="2">
    <location>
        <begin position="24"/>
        <end position="45"/>
    </location>
</feature>
<feature type="transmembrane region" description="Helical" evidence="2">
    <location>
        <begin position="57"/>
        <end position="77"/>
    </location>
</feature>
<keyword evidence="2" id="KW-0472">Membrane</keyword>
<organism evidence="3 4">
    <name type="scientific">Actinokineospora bangkokensis</name>
    <dbReference type="NCBI Taxonomy" id="1193682"/>
    <lineage>
        <taxon>Bacteria</taxon>
        <taxon>Bacillati</taxon>
        <taxon>Actinomycetota</taxon>
        <taxon>Actinomycetes</taxon>
        <taxon>Pseudonocardiales</taxon>
        <taxon>Pseudonocardiaceae</taxon>
        <taxon>Actinokineospora</taxon>
    </lineage>
</organism>
<comment type="caution">
    <text evidence="3">The sequence shown here is derived from an EMBL/GenBank/DDBJ whole genome shotgun (WGS) entry which is preliminary data.</text>
</comment>
<keyword evidence="2" id="KW-0812">Transmembrane</keyword>
<gene>
    <name evidence="3" type="ORF">BJP25_22845</name>
</gene>
<name>A0A1Q9LJJ5_9PSEU</name>
<dbReference type="Proteomes" id="UP000186040">
    <property type="component" value="Unassembled WGS sequence"/>
</dbReference>
<evidence type="ECO:0008006" key="5">
    <source>
        <dbReference type="Google" id="ProtNLM"/>
    </source>
</evidence>
<sequence>MDTGETTHEKLTRNLNELLQELRVAQAGVQILFGFLLSITFTDFYHEGTGPLERTTHLVAVFFAVGAVVCLTAPAAWHRVLFRQGKRAEIMRMATRSTIAGLACLAGAVTASLALLAEVVIGPWAGLVAGAVCLVASGLLWFALPLARRDDGGSDDED</sequence>
<reference evidence="3 4" key="1">
    <citation type="submission" date="2016-10" db="EMBL/GenBank/DDBJ databases">
        <title>The Draft Genome Sequence of Actinokineospora bangkokensis 44EHWT reveals the biosynthetic pathway of antifungal compounds Thailandins with unusual extender unit butylmalonyl-CoA.</title>
        <authorList>
            <person name="Greule A."/>
            <person name="Intra B."/>
            <person name="Flemming S."/>
            <person name="Rommel M.G."/>
            <person name="Panbangred W."/>
            <person name="Bechthold A."/>
        </authorList>
    </citation>
    <scope>NUCLEOTIDE SEQUENCE [LARGE SCALE GENOMIC DNA]</scope>
    <source>
        <strain evidence="3 4">44EHW</strain>
    </source>
</reference>
<dbReference type="AlphaFoldDB" id="A0A1Q9LJJ5"/>
<protein>
    <recommendedName>
        <fullName evidence="5">Sodium:proton antiporter</fullName>
    </recommendedName>
</protein>
<dbReference type="Pfam" id="PF19853">
    <property type="entry name" value="DUF6328"/>
    <property type="match status" value="1"/>
</dbReference>
<feature type="transmembrane region" description="Helical" evidence="2">
    <location>
        <begin position="98"/>
        <end position="117"/>
    </location>
</feature>
<dbReference type="OrthoDB" id="3625784at2"/>
<feature type="transmembrane region" description="Helical" evidence="2">
    <location>
        <begin position="123"/>
        <end position="144"/>
    </location>
</feature>
<dbReference type="RefSeq" id="WP_075976062.1">
    <property type="nucleotide sequence ID" value="NZ_MKQR01000017.1"/>
</dbReference>
<accession>A0A1Q9LJJ5</accession>
<keyword evidence="2" id="KW-1133">Transmembrane helix</keyword>
<proteinExistence type="predicted"/>
<evidence type="ECO:0000313" key="4">
    <source>
        <dbReference type="Proteomes" id="UP000186040"/>
    </source>
</evidence>